<dbReference type="InterPro" id="IPR006977">
    <property type="entry name" value="Yip1_dom"/>
</dbReference>
<gene>
    <name evidence="7" type="ORF">FHS72_001210</name>
</gene>
<evidence type="ECO:0000256" key="4">
    <source>
        <dbReference type="ARBA" id="ARBA00023136"/>
    </source>
</evidence>
<organism evidence="7 8">
    <name type="scientific">Yoonia ponticola</name>
    <dbReference type="NCBI Taxonomy" id="1524255"/>
    <lineage>
        <taxon>Bacteria</taxon>
        <taxon>Pseudomonadati</taxon>
        <taxon>Pseudomonadota</taxon>
        <taxon>Alphaproteobacteria</taxon>
        <taxon>Rhodobacterales</taxon>
        <taxon>Paracoccaceae</taxon>
        <taxon>Yoonia</taxon>
    </lineage>
</organism>
<evidence type="ECO:0000313" key="8">
    <source>
        <dbReference type="Proteomes" id="UP000535415"/>
    </source>
</evidence>
<feature type="transmembrane region" description="Helical" evidence="5">
    <location>
        <begin position="133"/>
        <end position="155"/>
    </location>
</feature>
<dbReference type="AlphaFoldDB" id="A0A7W9EXE1"/>
<evidence type="ECO:0000256" key="3">
    <source>
        <dbReference type="ARBA" id="ARBA00022989"/>
    </source>
</evidence>
<feature type="domain" description="Yip1" evidence="6">
    <location>
        <begin position="9"/>
        <end position="154"/>
    </location>
</feature>
<comment type="subcellular location">
    <subcellularLocation>
        <location evidence="1">Membrane</location>
        <topology evidence="1">Multi-pass membrane protein</topology>
    </subcellularLocation>
</comment>
<feature type="transmembrane region" description="Helical" evidence="5">
    <location>
        <begin position="69"/>
        <end position="97"/>
    </location>
</feature>
<feature type="transmembrane region" description="Helical" evidence="5">
    <location>
        <begin position="31"/>
        <end position="49"/>
    </location>
</feature>
<reference evidence="7 8" key="1">
    <citation type="submission" date="2020-08" db="EMBL/GenBank/DDBJ databases">
        <title>Genomic Encyclopedia of Type Strains, Phase IV (KMG-IV): sequencing the most valuable type-strain genomes for metagenomic binning, comparative biology and taxonomic classification.</title>
        <authorList>
            <person name="Goeker M."/>
        </authorList>
    </citation>
    <scope>NUCLEOTIDE SEQUENCE [LARGE SCALE GENOMIC DNA]</scope>
    <source>
        <strain evidence="7 8">DSM 101064</strain>
    </source>
</reference>
<evidence type="ECO:0000256" key="1">
    <source>
        <dbReference type="ARBA" id="ARBA00004141"/>
    </source>
</evidence>
<protein>
    <recommendedName>
        <fullName evidence="6">Yip1 domain-containing protein</fullName>
    </recommendedName>
</protein>
<evidence type="ECO:0000313" key="7">
    <source>
        <dbReference type="EMBL" id="MBB5721598.1"/>
    </source>
</evidence>
<dbReference type="RefSeq" id="WP_183527076.1">
    <property type="nucleotide sequence ID" value="NZ_JACIJM010000003.1"/>
</dbReference>
<dbReference type="GO" id="GO:0016020">
    <property type="term" value="C:membrane"/>
    <property type="evidence" value="ECO:0007669"/>
    <property type="project" value="UniProtKB-SubCell"/>
</dbReference>
<name>A0A7W9EXE1_9RHOB</name>
<sequence length="169" mass="18564">MAVTTDIMRTWRSPRVVMRELLAHGQREDRAIAYVMAACLILYVAQWPRLKRVEELQLLGPDGASEFQMNAGIAFFAMLIVWPLGLYIIAAITHLVAKIFKAKGTHYSARLALFWAFLATTPVGLLHGLTAGLIGAGAATNLVGVIWGVALFVIWSQCFRVAEGETHAL</sequence>
<evidence type="ECO:0000259" key="6">
    <source>
        <dbReference type="Pfam" id="PF04893"/>
    </source>
</evidence>
<keyword evidence="3 5" id="KW-1133">Transmembrane helix</keyword>
<evidence type="ECO:0000256" key="2">
    <source>
        <dbReference type="ARBA" id="ARBA00022692"/>
    </source>
</evidence>
<dbReference type="Pfam" id="PF04893">
    <property type="entry name" value="Yip1"/>
    <property type="match status" value="1"/>
</dbReference>
<proteinExistence type="predicted"/>
<accession>A0A7W9EXE1</accession>
<comment type="caution">
    <text evidence="7">The sequence shown here is derived from an EMBL/GenBank/DDBJ whole genome shotgun (WGS) entry which is preliminary data.</text>
</comment>
<keyword evidence="2 5" id="KW-0812">Transmembrane</keyword>
<dbReference type="Proteomes" id="UP000535415">
    <property type="component" value="Unassembled WGS sequence"/>
</dbReference>
<dbReference type="EMBL" id="JACIJM010000003">
    <property type="protein sequence ID" value="MBB5721598.1"/>
    <property type="molecule type" value="Genomic_DNA"/>
</dbReference>
<keyword evidence="4 5" id="KW-0472">Membrane</keyword>
<evidence type="ECO:0000256" key="5">
    <source>
        <dbReference type="SAM" id="Phobius"/>
    </source>
</evidence>
<feature type="transmembrane region" description="Helical" evidence="5">
    <location>
        <begin position="109"/>
        <end position="127"/>
    </location>
</feature>
<keyword evidence="8" id="KW-1185">Reference proteome</keyword>